<keyword evidence="5" id="KW-0255">Endonuclease</keyword>
<evidence type="ECO:0000256" key="10">
    <source>
        <dbReference type="SAM" id="MobiDB-lite"/>
    </source>
</evidence>
<dbReference type="InterPro" id="IPR043502">
    <property type="entry name" value="DNA/RNA_pol_sf"/>
</dbReference>
<dbReference type="InterPro" id="IPR043128">
    <property type="entry name" value="Rev_trsase/Diguanyl_cyclase"/>
</dbReference>
<keyword evidence="6" id="KW-0378">Hydrolase</keyword>
<dbReference type="Gene3D" id="3.10.10.10">
    <property type="entry name" value="HIV Type 1 Reverse Transcriptase, subunit A, domain 1"/>
    <property type="match status" value="2"/>
</dbReference>
<protein>
    <recommendedName>
        <fullName evidence="11">Reverse transcriptase domain-containing protein</fullName>
    </recommendedName>
</protein>
<keyword evidence="7" id="KW-0695">RNA-directed DNA polymerase</keyword>
<evidence type="ECO:0000256" key="3">
    <source>
        <dbReference type="ARBA" id="ARBA00022695"/>
    </source>
</evidence>
<dbReference type="PANTHER" id="PTHR37984">
    <property type="entry name" value="PROTEIN CBG26694"/>
    <property type="match status" value="1"/>
</dbReference>
<dbReference type="PROSITE" id="PS50878">
    <property type="entry name" value="RT_POL"/>
    <property type="match status" value="2"/>
</dbReference>
<evidence type="ECO:0000256" key="6">
    <source>
        <dbReference type="ARBA" id="ARBA00022801"/>
    </source>
</evidence>
<feature type="domain" description="Reverse transcriptase" evidence="11">
    <location>
        <begin position="566"/>
        <end position="747"/>
    </location>
</feature>
<evidence type="ECO:0000256" key="5">
    <source>
        <dbReference type="ARBA" id="ARBA00022759"/>
    </source>
</evidence>
<evidence type="ECO:0000256" key="1">
    <source>
        <dbReference type="ARBA" id="ARBA00022670"/>
    </source>
</evidence>
<dbReference type="Gene3D" id="3.30.70.270">
    <property type="match status" value="3"/>
</dbReference>
<dbReference type="FunFam" id="3.30.70.270:FF:000020">
    <property type="entry name" value="Transposon Tf2-6 polyprotein-like Protein"/>
    <property type="match status" value="2"/>
</dbReference>
<evidence type="ECO:0000259" key="11">
    <source>
        <dbReference type="PROSITE" id="PS50878"/>
    </source>
</evidence>
<dbReference type="InterPro" id="IPR000477">
    <property type="entry name" value="RT_dom"/>
</dbReference>
<dbReference type="InterPro" id="IPR041577">
    <property type="entry name" value="RT_RNaseH_2"/>
</dbReference>
<name>A0A388JWD7_CHABU</name>
<feature type="compositionally biased region" description="Low complexity" evidence="10">
    <location>
        <begin position="117"/>
        <end position="139"/>
    </location>
</feature>
<dbReference type="InterPro" id="IPR050951">
    <property type="entry name" value="Retrovirus_Pol_polyprotein"/>
</dbReference>
<evidence type="ECO:0000256" key="4">
    <source>
        <dbReference type="ARBA" id="ARBA00022722"/>
    </source>
</evidence>
<sequence>MKETLLKRQVAILKTVPSPTEEQCGEQLQSILTTLVQVRNLEDHTSQIVEVFAKLQTLQDDLTDMTRKYHELTREVAELRQAQVANPLPLPLGSEAAIETTSASLTVSSSLNVLATPSGPATSANSAVAVTSSEAENSATGAAPRLEPAGAGPSNAGPYVDRKAVQIPSKYDSKEDIESWISSTTAYFEILGTQPENQSVIMGMNVEPAVGGFLEVQPTRAGIPKIQLTRWLKATPVASLEKLLISQYLDPHAASRAIIQLDKIKRSKWAGSMKNLQTYLSKMFATPGLELTAQSCLDVVKGAVPTNFTNRVGRDFIGYTDWFTLMKDIVSLEDVNLVTTAGSKKPMGDKRFKGSNRLAVHDLLEAEEDADADDPTLGDDQEQDSDTACGCKVFSKIDLKSGYHQIEVDPANQQKTAFKTRDGLYEFTVMPFGLTNAPTTFQSLMDKVLREQIGRFVVVDLDDILILSKPMKEHLKHLEEVLTILKKTQLHLNLEKSEFGKDSVIYLGHRLSAAGLKPEATKVEVVRNWPQPVNICELRSFLGLASYYRKFVPRFSIVARPLSRLTSKNVPYSWDTTCTNVFQALKDALKGGKLRMSIDYRDLNRITRKNAYPLPRIDDLLDAAGGCKVFSKIDLKSGYHQIEVDPANQQKTAFKTRDGLYEFTVMPFGLTNAPTTFQSLMDKVLREQIGRFVVVDLDDILILSKPMKEHLKHLEEVLTILKKTQLHLNLEKSEFGKDSVIYLGHRLSAAGLKPEATKVEVVRNWPQPVNICELRSFLGLASYYRKFVPRFSIVARPLSRLTSKNVPYSWDTTCTNVFQALKDALVSYPVLRIADPKQTFVVTTDASQYGIDAVLEQDDDDGLRPLEYYSKRMPSVNVTDSARARSLVYLLLFQLHPVFGLAPFFQTPPLVP</sequence>
<keyword evidence="2" id="KW-0808">Transferase</keyword>
<dbReference type="GO" id="GO:0006508">
    <property type="term" value="P:proteolysis"/>
    <property type="evidence" value="ECO:0007669"/>
    <property type="project" value="UniProtKB-KW"/>
</dbReference>
<keyword evidence="4" id="KW-0540">Nuclease</keyword>
<dbReference type="AlphaFoldDB" id="A0A388JWD7"/>
<feature type="domain" description="Reverse transcriptase" evidence="11">
    <location>
        <begin position="297"/>
        <end position="511"/>
    </location>
</feature>
<keyword evidence="13" id="KW-1185">Reference proteome</keyword>
<organism evidence="12 13">
    <name type="scientific">Chara braunii</name>
    <name type="common">Braun's stonewort</name>
    <dbReference type="NCBI Taxonomy" id="69332"/>
    <lineage>
        <taxon>Eukaryota</taxon>
        <taxon>Viridiplantae</taxon>
        <taxon>Streptophyta</taxon>
        <taxon>Charophyceae</taxon>
        <taxon>Charales</taxon>
        <taxon>Characeae</taxon>
        <taxon>Chara</taxon>
    </lineage>
</organism>
<dbReference type="Proteomes" id="UP000265515">
    <property type="component" value="Unassembled WGS sequence"/>
</dbReference>
<dbReference type="GO" id="GO:0003964">
    <property type="term" value="F:RNA-directed DNA polymerase activity"/>
    <property type="evidence" value="ECO:0007669"/>
    <property type="project" value="UniProtKB-KW"/>
</dbReference>
<evidence type="ECO:0000256" key="9">
    <source>
        <dbReference type="SAM" id="Coils"/>
    </source>
</evidence>
<dbReference type="GO" id="GO:0008233">
    <property type="term" value="F:peptidase activity"/>
    <property type="evidence" value="ECO:0007669"/>
    <property type="project" value="UniProtKB-KW"/>
</dbReference>
<dbReference type="CDD" id="cd01647">
    <property type="entry name" value="RT_LTR"/>
    <property type="match status" value="2"/>
</dbReference>
<dbReference type="Gramene" id="GBG62088">
    <property type="protein sequence ID" value="GBG62088"/>
    <property type="gene ID" value="CBR_g28564"/>
</dbReference>
<evidence type="ECO:0000313" key="13">
    <source>
        <dbReference type="Proteomes" id="UP000265515"/>
    </source>
</evidence>
<dbReference type="SUPFAM" id="SSF56672">
    <property type="entry name" value="DNA/RNA polymerases"/>
    <property type="match status" value="2"/>
</dbReference>
<proteinExistence type="predicted"/>
<dbReference type="EMBL" id="BFEA01000025">
    <property type="protein sequence ID" value="GBG62088.1"/>
    <property type="molecule type" value="Genomic_DNA"/>
</dbReference>
<evidence type="ECO:0000313" key="12">
    <source>
        <dbReference type="EMBL" id="GBG62088.1"/>
    </source>
</evidence>
<evidence type="ECO:0000256" key="2">
    <source>
        <dbReference type="ARBA" id="ARBA00022679"/>
    </source>
</evidence>
<dbReference type="OrthoDB" id="1408995at2759"/>
<dbReference type="PANTHER" id="PTHR37984:SF5">
    <property type="entry name" value="PROTEIN NYNRIN-LIKE"/>
    <property type="match status" value="1"/>
</dbReference>
<keyword evidence="8" id="KW-0511">Multifunctional enzyme</keyword>
<reference evidence="12 13" key="1">
    <citation type="journal article" date="2018" name="Cell">
        <title>The Chara Genome: Secondary Complexity and Implications for Plant Terrestrialization.</title>
        <authorList>
            <person name="Nishiyama T."/>
            <person name="Sakayama H."/>
            <person name="Vries J.D."/>
            <person name="Buschmann H."/>
            <person name="Saint-Marcoux D."/>
            <person name="Ullrich K.K."/>
            <person name="Haas F.B."/>
            <person name="Vanderstraeten L."/>
            <person name="Becker D."/>
            <person name="Lang D."/>
            <person name="Vosolsobe S."/>
            <person name="Rombauts S."/>
            <person name="Wilhelmsson P.K.I."/>
            <person name="Janitza P."/>
            <person name="Kern R."/>
            <person name="Heyl A."/>
            <person name="Rumpler F."/>
            <person name="Villalobos L.I.A.C."/>
            <person name="Clay J.M."/>
            <person name="Skokan R."/>
            <person name="Toyoda A."/>
            <person name="Suzuki Y."/>
            <person name="Kagoshima H."/>
            <person name="Schijlen E."/>
            <person name="Tajeshwar N."/>
            <person name="Catarino B."/>
            <person name="Hetherington A.J."/>
            <person name="Saltykova A."/>
            <person name="Bonnot C."/>
            <person name="Breuninger H."/>
            <person name="Symeonidi A."/>
            <person name="Radhakrishnan G.V."/>
            <person name="Van Nieuwerburgh F."/>
            <person name="Deforce D."/>
            <person name="Chang C."/>
            <person name="Karol K.G."/>
            <person name="Hedrich R."/>
            <person name="Ulvskov P."/>
            <person name="Glockner G."/>
            <person name="Delwiche C.F."/>
            <person name="Petrasek J."/>
            <person name="Van de Peer Y."/>
            <person name="Friml J."/>
            <person name="Beilby M."/>
            <person name="Dolan L."/>
            <person name="Kohara Y."/>
            <person name="Sugano S."/>
            <person name="Fujiyama A."/>
            <person name="Delaux P.-M."/>
            <person name="Quint M."/>
            <person name="TheiBen G."/>
            <person name="Hagemann M."/>
            <person name="Harholt J."/>
            <person name="Dunand C."/>
            <person name="Zachgo S."/>
            <person name="Langdale J."/>
            <person name="Maumus F."/>
            <person name="Straeten D.V.D."/>
            <person name="Gould S.B."/>
            <person name="Rensing S.A."/>
        </authorList>
    </citation>
    <scope>NUCLEOTIDE SEQUENCE [LARGE SCALE GENOMIC DNA]</scope>
    <source>
        <strain evidence="12 13">S276</strain>
    </source>
</reference>
<comment type="caution">
    <text evidence="12">The sequence shown here is derived from an EMBL/GenBank/DDBJ whole genome shotgun (WGS) entry which is preliminary data.</text>
</comment>
<dbReference type="FunFam" id="3.10.10.10:FF:000007">
    <property type="entry name" value="Retrovirus-related Pol polyprotein from transposon 17.6-like Protein"/>
    <property type="match status" value="2"/>
</dbReference>
<gene>
    <name evidence="12" type="ORF">CBR_g28564</name>
</gene>
<evidence type="ECO:0000256" key="7">
    <source>
        <dbReference type="ARBA" id="ARBA00022918"/>
    </source>
</evidence>
<feature type="coiled-coil region" evidence="9">
    <location>
        <begin position="55"/>
        <end position="82"/>
    </location>
</feature>
<keyword evidence="1" id="KW-0645">Protease</keyword>
<keyword evidence="9" id="KW-0175">Coiled coil</keyword>
<accession>A0A388JWD7</accession>
<feature type="region of interest" description="Disordered" evidence="10">
    <location>
        <begin position="117"/>
        <end position="160"/>
    </location>
</feature>
<dbReference type="GO" id="GO:0004519">
    <property type="term" value="F:endonuclease activity"/>
    <property type="evidence" value="ECO:0007669"/>
    <property type="project" value="UniProtKB-KW"/>
</dbReference>
<dbReference type="Pfam" id="PF17919">
    <property type="entry name" value="RT_RNaseH_2"/>
    <property type="match status" value="1"/>
</dbReference>
<evidence type="ECO:0000256" key="8">
    <source>
        <dbReference type="ARBA" id="ARBA00023268"/>
    </source>
</evidence>
<keyword evidence="3" id="KW-0548">Nucleotidyltransferase</keyword>
<dbReference type="Pfam" id="PF00078">
    <property type="entry name" value="RVT_1"/>
    <property type="match status" value="2"/>
</dbReference>